<sequence>MASEFDRWEKDPFFSAAEEVQESADRMGSTYRTWIHALKDPSDSWDSEGLRRDLRTALGTTKWQLEEFERAVGSSYKDRNADDARDRHRQFILAIESEISTVESSLQEAAFSEGKASVPWVGLDEGERDELALFLSCPSLNTSESTPNFQRANGELLPPISSKKVPDSAEWGLLVSTEEKFPGHRRTASASADIGSWKISVADDTCPHSSSSGQPEPPPRKIPSFSGILGSMESAAKLKWPKNGFRKWKAVDRHEDADSVELLPSTSQLTRGVNACYERSKSCLDSCDECYDKQLYGWYGAIQRLFQRSQYQVQYSRPVRLAFSVVLLLFLIG</sequence>
<dbReference type="GO" id="GO:0048193">
    <property type="term" value="P:Golgi vesicle transport"/>
    <property type="evidence" value="ECO:0007669"/>
    <property type="project" value="InterPro"/>
</dbReference>
<organism evidence="11 12">
    <name type="scientific">Dillenia turbinata</name>
    <dbReference type="NCBI Taxonomy" id="194707"/>
    <lineage>
        <taxon>Eukaryota</taxon>
        <taxon>Viridiplantae</taxon>
        <taxon>Streptophyta</taxon>
        <taxon>Embryophyta</taxon>
        <taxon>Tracheophyta</taxon>
        <taxon>Spermatophyta</taxon>
        <taxon>Magnoliopsida</taxon>
        <taxon>eudicotyledons</taxon>
        <taxon>Gunneridae</taxon>
        <taxon>Pentapetalae</taxon>
        <taxon>Dilleniales</taxon>
        <taxon>Dilleniaceae</taxon>
        <taxon>Dillenia</taxon>
    </lineage>
</organism>
<gene>
    <name evidence="11" type="ORF">RJ641_032108</name>
</gene>
<keyword evidence="4" id="KW-0653">Protein transport</keyword>
<evidence type="ECO:0000256" key="7">
    <source>
        <dbReference type="ARBA" id="ARBA00023136"/>
    </source>
</evidence>
<feature type="domain" description="Syntaxin 6/10/61 N-terminal" evidence="10">
    <location>
        <begin position="11"/>
        <end position="103"/>
    </location>
</feature>
<keyword evidence="12" id="KW-1185">Reference proteome</keyword>
<evidence type="ECO:0000259" key="10">
    <source>
        <dbReference type="Pfam" id="PF09177"/>
    </source>
</evidence>
<dbReference type="Gene3D" id="1.20.58.90">
    <property type="match status" value="1"/>
</dbReference>
<evidence type="ECO:0000313" key="11">
    <source>
        <dbReference type="EMBL" id="KAK6938600.1"/>
    </source>
</evidence>
<reference evidence="11 12" key="1">
    <citation type="submission" date="2023-12" db="EMBL/GenBank/DDBJ databases">
        <title>A high-quality genome assembly for Dillenia turbinata (Dilleniales).</title>
        <authorList>
            <person name="Chanderbali A."/>
        </authorList>
    </citation>
    <scope>NUCLEOTIDE SEQUENCE [LARGE SCALE GENOMIC DNA]</scope>
    <source>
        <strain evidence="11">LSX21</strain>
        <tissue evidence="11">Leaf</tissue>
    </source>
</reference>
<comment type="similarity">
    <text evidence="1">Belongs to the syntaxin family.</text>
</comment>
<protein>
    <submittedName>
        <fullName evidence="11">Syntaxin 6, N-terminal</fullName>
    </submittedName>
</protein>
<keyword evidence="7" id="KW-0472">Membrane</keyword>
<dbReference type="EMBL" id="JBAMMX010000006">
    <property type="protein sequence ID" value="KAK6938600.1"/>
    <property type="molecule type" value="Genomic_DNA"/>
</dbReference>
<accession>A0AAN8VR20</accession>
<dbReference type="PANTHER" id="PTHR34949:SF6">
    <property type="entry name" value="EXPRESSED PROTEIN"/>
    <property type="match status" value="1"/>
</dbReference>
<dbReference type="Pfam" id="PF09177">
    <property type="entry name" value="STX6_10_61_N"/>
    <property type="match status" value="1"/>
</dbReference>
<dbReference type="GO" id="GO:0005794">
    <property type="term" value="C:Golgi apparatus"/>
    <property type="evidence" value="ECO:0007669"/>
    <property type="project" value="UniProtKB-SubCell"/>
</dbReference>
<dbReference type="GO" id="GO:0016020">
    <property type="term" value="C:membrane"/>
    <property type="evidence" value="ECO:0007669"/>
    <property type="project" value="InterPro"/>
</dbReference>
<keyword evidence="3" id="KW-0812">Transmembrane</keyword>
<dbReference type="GO" id="GO:0015031">
    <property type="term" value="P:protein transport"/>
    <property type="evidence" value="ECO:0007669"/>
    <property type="project" value="UniProtKB-KW"/>
</dbReference>
<dbReference type="PANTHER" id="PTHR34949">
    <property type="entry name" value="OS05G0443700 PROTEIN"/>
    <property type="match status" value="1"/>
</dbReference>
<dbReference type="FunFam" id="1.20.58.90:FF:000004">
    <property type="entry name" value="Syntaxin 10"/>
    <property type="match status" value="1"/>
</dbReference>
<evidence type="ECO:0000256" key="8">
    <source>
        <dbReference type="ARBA" id="ARBA00037801"/>
    </source>
</evidence>
<comment type="subcellular location">
    <subcellularLocation>
        <location evidence="8">Golgi apparatus</location>
        <location evidence="8">trans-Golgi network membrane</location>
        <topology evidence="8">Single-pass type IV membrane protein</topology>
    </subcellularLocation>
</comment>
<evidence type="ECO:0000256" key="4">
    <source>
        <dbReference type="ARBA" id="ARBA00022927"/>
    </source>
</evidence>
<dbReference type="AlphaFoldDB" id="A0AAN8VR20"/>
<evidence type="ECO:0000256" key="2">
    <source>
        <dbReference type="ARBA" id="ARBA00022448"/>
    </source>
</evidence>
<keyword evidence="5" id="KW-1133">Transmembrane helix</keyword>
<evidence type="ECO:0000256" key="1">
    <source>
        <dbReference type="ARBA" id="ARBA00009063"/>
    </source>
</evidence>
<name>A0AAN8VR20_9MAGN</name>
<proteinExistence type="inferred from homology"/>
<dbReference type="Proteomes" id="UP001370490">
    <property type="component" value="Unassembled WGS sequence"/>
</dbReference>
<evidence type="ECO:0000256" key="6">
    <source>
        <dbReference type="ARBA" id="ARBA00023034"/>
    </source>
</evidence>
<evidence type="ECO:0000256" key="5">
    <source>
        <dbReference type="ARBA" id="ARBA00022989"/>
    </source>
</evidence>
<keyword evidence="2" id="KW-0813">Transport</keyword>
<evidence type="ECO:0000256" key="3">
    <source>
        <dbReference type="ARBA" id="ARBA00022692"/>
    </source>
</evidence>
<dbReference type="SUPFAM" id="SSF47661">
    <property type="entry name" value="t-snare proteins"/>
    <property type="match status" value="1"/>
</dbReference>
<comment type="caution">
    <text evidence="11">The sequence shown here is derived from an EMBL/GenBank/DDBJ whole genome shotgun (WGS) entry which is preliminary data.</text>
</comment>
<dbReference type="CDD" id="cd21442">
    <property type="entry name" value="SNARE_NTD_STX6-like"/>
    <property type="match status" value="1"/>
</dbReference>
<evidence type="ECO:0000256" key="9">
    <source>
        <dbReference type="SAM" id="MobiDB-lite"/>
    </source>
</evidence>
<dbReference type="InterPro" id="IPR015260">
    <property type="entry name" value="Syntaxin-6/10/61_N"/>
</dbReference>
<feature type="region of interest" description="Disordered" evidence="9">
    <location>
        <begin position="204"/>
        <end position="225"/>
    </location>
</feature>
<dbReference type="InterPro" id="IPR010989">
    <property type="entry name" value="SNARE"/>
</dbReference>
<keyword evidence="6" id="KW-0333">Golgi apparatus</keyword>
<evidence type="ECO:0000313" key="12">
    <source>
        <dbReference type="Proteomes" id="UP001370490"/>
    </source>
</evidence>